<feature type="domain" description="AB hydrolase-1" evidence="1">
    <location>
        <begin position="69"/>
        <end position="307"/>
    </location>
</feature>
<dbReference type="GO" id="GO:0016787">
    <property type="term" value="F:hydrolase activity"/>
    <property type="evidence" value="ECO:0007669"/>
    <property type="project" value="UniProtKB-KW"/>
</dbReference>
<proteinExistence type="predicted"/>
<gene>
    <name evidence="2" type="ORF">CVT23_09035</name>
</gene>
<name>A0A2M9G2H3_9PROT</name>
<dbReference type="AlphaFoldDB" id="A0A2M9G2H3"/>
<accession>A0A2M9G2H3</accession>
<dbReference type="PANTHER" id="PTHR43194:SF2">
    <property type="entry name" value="PEROXISOMAL MEMBRANE PROTEIN LPX1"/>
    <property type="match status" value="1"/>
</dbReference>
<reference evidence="2 3" key="1">
    <citation type="submission" date="2017-11" db="EMBL/GenBank/DDBJ databases">
        <title>Draft genome sequence of Rhizobiales bacterium SY3-13.</title>
        <authorList>
            <person name="Sun C."/>
        </authorList>
    </citation>
    <scope>NUCLEOTIDE SEQUENCE [LARGE SCALE GENOMIC DNA]</scope>
    <source>
        <strain evidence="2 3">SY3-13</strain>
    </source>
</reference>
<sequence length="318" mass="35036">MAAARENGRQGRFCMTDVPSDLLKVRAPAPDWYHANMADAGEERFVDVDGCAVHYLSWPAKRKPARGGLLFVHGGGGHAHWWSFIAPFLAQTHDVASISLSGMGDSGARDSYGADVRVADMRGVIADAGLAGPVVVVGASFGGFMASRFGQTHGDELAGIIVCDSPLRPPERREEDLNRRPRMGNKRHYESFEEALSRFRLAPAQPCDNEFLVEHIGRHSIKREPEGWCWKWHGGAMDNSRFGEPFDDFLAEATCRKAYLYGEKSAIVDEQSRDYIRGLIGEDAPMVGIPEAHHHLALDQPLAFVVAVRSLLAGWRLS</sequence>
<evidence type="ECO:0000313" key="2">
    <source>
        <dbReference type="EMBL" id="PJK29905.1"/>
    </source>
</evidence>
<dbReference type="Gene3D" id="3.40.50.1820">
    <property type="entry name" value="alpha/beta hydrolase"/>
    <property type="match status" value="1"/>
</dbReference>
<dbReference type="PANTHER" id="PTHR43194">
    <property type="entry name" value="HYDROLASE ALPHA/BETA FOLD FAMILY"/>
    <property type="match status" value="1"/>
</dbReference>
<organism evidence="2 3">
    <name type="scientific">Minwuia thermotolerans</name>
    <dbReference type="NCBI Taxonomy" id="2056226"/>
    <lineage>
        <taxon>Bacteria</taxon>
        <taxon>Pseudomonadati</taxon>
        <taxon>Pseudomonadota</taxon>
        <taxon>Alphaproteobacteria</taxon>
        <taxon>Minwuiales</taxon>
        <taxon>Minwuiaceae</taxon>
        <taxon>Minwuia</taxon>
    </lineage>
</organism>
<evidence type="ECO:0000313" key="3">
    <source>
        <dbReference type="Proteomes" id="UP000229498"/>
    </source>
</evidence>
<keyword evidence="2" id="KW-0378">Hydrolase</keyword>
<dbReference type="InterPro" id="IPR050228">
    <property type="entry name" value="Carboxylesterase_BioH"/>
</dbReference>
<dbReference type="InterPro" id="IPR029058">
    <property type="entry name" value="AB_hydrolase_fold"/>
</dbReference>
<dbReference type="EMBL" id="PHIG01000031">
    <property type="protein sequence ID" value="PJK29905.1"/>
    <property type="molecule type" value="Genomic_DNA"/>
</dbReference>
<protein>
    <submittedName>
        <fullName evidence="2">Alpha/beta hydrolase</fullName>
    </submittedName>
</protein>
<dbReference type="Proteomes" id="UP000229498">
    <property type="component" value="Unassembled WGS sequence"/>
</dbReference>
<comment type="caution">
    <text evidence="2">The sequence shown here is derived from an EMBL/GenBank/DDBJ whole genome shotgun (WGS) entry which is preliminary data.</text>
</comment>
<keyword evidence="3" id="KW-1185">Reference proteome</keyword>
<dbReference type="SUPFAM" id="SSF53474">
    <property type="entry name" value="alpha/beta-Hydrolases"/>
    <property type="match status" value="1"/>
</dbReference>
<dbReference type="InterPro" id="IPR000073">
    <property type="entry name" value="AB_hydrolase_1"/>
</dbReference>
<evidence type="ECO:0000259" key="1">
    <source>
        <dbReference type="Pfam" id="PF12697"/>
    </source>
</evidence>
<dbReference type="Pfam" id="PF12697">
    <property type="entry name" value="Abhydrolase_6"/>
    <property type="match status" value="1"/>
</dbReference>